<dbReference type="PANTHER" id="PTHR43685">
    <property type="entry name" value="GLYCOSYLTRANSFERASE"/>
    <property type="match status" value="1"/>
</dbReference>
<reference evidence="3" key="1">
    <citation type="journal article" date="2019" name="Int. J. Syst. Evol. Microbiol.">
        <title>The Global Catalogue of Microorganisms (GCM) 10K type strain sequencing project: providing services to taxonomists for standard genome sequencing and annotation.</title>
        <authorList>
            <consortium name="The Broad Institute Genomics Platform"/>
            <consortium name="The Broad Institute Genome Sequencing Center for Infectious Disease"/>
            <person name="Wu L."/>
            <person name="Ma J."/>
        </authorList>
    </citation>
    <scope>NUCLEOTIDE SEQUENCE [LARGE SCALE GENOMIC DNA]</scope>
    <source>
        <strain evidence="3">KCTC 32141</strain>
    </source>
</reference>
<keyword evidence="3" id="KW-1185">Reference proteome</keyword>
<feature type="domain" description="Glycosyltransferase 2-like" evidence="1">
    <location>
        <begin position="8"/>
        <end position="144"/>
    </location>
</feature>
<dbReference type="Pfam" id="PF00535">
    <property type="entry name" value="Glycos_transf_2"/>
    <property type="match status" value="1"/>
</dbReference>
<protein>
    <submittedName>
        <fullName evidence="2">Glycosyltransferase family 2 protein</fullName>
    </submittedName>
</protein>
<dbReference type="Proteomes" id="UP001597533">
    <property type="component" value="Unassembled WGS sequence"/>
</dbReference>
<proteinExistence type="predicted"/>
<dbReference type="RefSeq" id="WP_183486998.1">
    <property type="nucleotide sequence ID" value="NZ_JBHUOV010000001.1"/>
</dbReference>
<dbReference type="InterPro" id="IPR001173">
    <property type="entry name" value="Glyco_trans_2-like"/>
</dbReference>
<dbReference type="CDD" id="cd00761">
    <property type="entry name" value="Glyco_tranf_GTA_type"/>
    <property type="match status" value="1"/>
</dbReference>
<gene>
    <name evidence="2" type="ORF">ACFS5M_06545</name>
</gene>
<dbReference type="Gene3D" id="3.90.550.10">
    <property type="entry name" value="Spore Coat Polysaccharide Biosynthesis Protein SpsA, Chain A"/>
    <property type="match status" value="1"/>
</dbReference>
<evidence type="ECO:0000259" key="1">
    <source>
        <dbReference type="Pfam" id="PF00535"/>
    </source>
</evidence>
<organism evidence="2 3">
    <name type="scientific">Lacinutrix iliipiscaria</name>
    <dbReference type="NCBI Taxonomy" id="1230532"/>
    <lineage>
        <taxon>Bacteria</taxon>
        <taxon>Pseudomonadati</taxon>
        <taxon>Bacteroidota</taxon>
        <taxon>Flavobacteriia</taxon>
        <taxon>Flavobacteriales</taxon>
        <taxon>Flavobacteriaceae</taxon>
        <taxon>Lacinutrix</taxon>
    </lineage>
</organism>
<accession>A0ABW5WM28</accession>
<dbReference type="SUPFAM" id="SSF53448">
    <property type="entry name" value="Nucleotide-diphospho-sugar transferases"/>
    <property type="match status" value="1"/>
</dbReference>
<evidence type="ECO:0000313" key="3">
    <source>
        <dbReference type="Proteomes" id="UP001597533"/>
    </source>
</evidence>
<dbReference type="InterPro" id="IPR029044">
    <property type="entry name" value="Nucleotide-diphossugar_trans"/>
</dbReference>
<evidence type="ECO:0000313" key="2">
    <source>
        <dbReference type="EMBL" id="MFD2823321.1"/>
    </source>
</evidence>
<name>A0ABW5WM28_9FLAO</name>
<sequence>MPKEPLISIIIPAFNRAHLIEETLNSVKSQTYKNWECIVVDDGSTDHTKSIVKTYTDNDERFKFYNRPITHLAGGNGARNYGAEKSQGDWLVFLDSDDVLMPTALLNRMNCGFDYDMLICVTGTFKRELGDSDIIWNKIGSDKEESKLIGRYINMDMPWHTNGVTWRKDFFKKIGGWNDQLRAWQDWEIHCRSLFFKPKLQFIEKTPDNYFRMSKHDSIGKTIRSNNYMDSVYNALVSIDALLVENEDVFDLVKTNYEKLLCKMLISFPVRKGFLSFPIKTLSKTPFFKGSKRLFFLKFYIIELLAKSPKLKKAILQNTYAKQRKFVEVKSNYLKHKISDL</sequence>
<comment type="caution">
    <text evidence="2">The sequence shown here is derived from an EMBL/GenBank/DDBJ whole genome shotgun (WGS) entry which is preliminary data.</text>
</comment>
<dbReference type="PANTHER" id="PTHR43685:SF2">
    <property type="entry name" value="GLYCOSYLTRANSFERASE 2-LIKE DOMAIN-CONTAINING PROTEIN"/>
    <property type="match status" value="1"/>
</dbReference>
<dbReference type="InterPro" id="IPR050834">
    <property type="entry name" value="Glycosyltransf_2"/>
</dbReference>
<dbReference type="EMBL" id="JBHUOV010000001">
    <property type="protein sequence ID" value="MFD2823321.1"/>
    <property type="molecule type" value="Genomic_DNA"/>
</dbReference>